<feature type="transmembrane region" description="Helical" evidence="1">
    <location>
        <begin position="23"/>
        <end position="46"/>
    </location>
</feature>
<keyword evidence="1" id="KW-1133">Transmembrane helix</keyword>
<sequence>MNFSILKKNRFFDLLENNNSKNLGFFFSFFLHFLILFCVIGLPNFFDPK</sequence>
<protein>
    <submittedName>
        <fullName evidence="2">Uncharacterized protein</fullName>
    </submittedName>
</protein>
<feature type="non-terminal residue" evidence="2">
    <location>
        <position position="49"/>
    </location>
</feature>
<keyword evidence="1" id="KW-0472">Membrane</keyword>
<organism evidence="2">
    <name type="scientific">marine metagenome</name>
    <dbReference type="NCBI Taxonomy" id="408172"/>
    <lineage>
        <taxon>unclassified sequences</taxon>
        <taxon>metagenomes</taxon>
        <taxon>ecological metagenomes</taxon>
    </lineage>
</organism>
<gene>
    <name evidence="2" type="ORF">METZ01_LOCUS416424</name>
</gene>
<name>A0A382WYD7_9ZZZZ</name>
<accession>A0A382WYD7</accession>
<reference evidence="2" key="1">
    <citation type="submission" date="2018-05" db="EMBL/GenBank/DDBJ databases">
        <authorList>
            <person name="Lanie J.A."/>
            <person name="Ng W.-L."/>
            <person name="Kazmierczak K.M."/>
            <person name="Andrzejewski T.M."/>
            <person name="Davidsen T.M."/>
            <person name="Wayne K.J."/>
            <person name="Tettelin H."/>
            <person name="Glass J.I."/>
            <person name="Rusch D."/>
            <person name="Podicherti R."/>
            <person name="Tsui H.-C.T."/>
            <person name="Winkler M.E."/>
        </authorList>
    </citation>
    <scope>NUCLEOTIDE SEQUENCE</scope>
</reference>
<keyword evidence="1" id="KW-0812">Transmembrane</keyword>
<evidence type="ECO:0000256" key="1">
    <source>
        <dbReference type="SAM" id="Phobius"/>
    </source>
</evidence>
<evidence type="ECO:0000313" key="2">
    <source>
        <dbReference type="EMBL" id="SVD63570.1"/>
    </source>
</evidence>
<dbReference type="AlphaFoldDB" id="A0A382WYD7"/>
<proteinExistence type="predicted"/>
<dbReference type="EMBL" id="UINC01163319">
    <property type="protein sequence ID" value="SVD63570.1"/>
    <property type="molecule type" value="Genomic_DNA"/>
</dbReference>